<evidence type="ECO:0000313" key="2">
    <source>
        <dbReference type="EMBL" id="GIX61311.1"/>
    </source>
</evidence>
<reference evidence="2 3" key="1">
    <citation type="submission" date="2021-06" db="EMBL/GenBank/DDBJ databases">
        <title>Genome sequence of Babesia caballi.</title>
        <authorList>
            <person name="Yamagishi J."/>
            <person name="Kidaka T."/>
            <person name="Ochi A."/>
        </authorList>
    </citation>
    <scope>NUCLEOTIDE SEQUENCE [LARGE SCALE GENOMIC DNA]</scope>
    <source>
        <strain evidence="2">USDA-D6B2</strain>
    </source>
</reference>
<dbReference type="Proteomes" id="UP001497744">
    <property type="component" value="Unassembled WGS sequence"/>
</dbReference>
<organism evidence="2 3">
    <name type="scientific">Babesia caballi</name>
    <dbReference type="NCBI Taxonomy" id="5871"/>
    <lineage>
        <taxon>Eukaryota</taxon>
        <taxon>Sar</taxon>
        <taxon>Alveolata</taxon>
        <taxon>Apicomplexa</taxon>
        <taxon>Aconoidasida</taxon>
        <taxon>Piroplasmida</taxon>
        <taxon>Babesiidae</taxon>
        <taxon>Babesia</taxon>
    </lineage>
</organism>
<dbReference type="AlphaFoldDB" id="A0AAV4LNB0"/>
<dbReference type="EMBL" id="BPLF01000001">
    <property type="protein sequence ID" value="GIX61311.1"/>
    <property type="molecule type" value="Genomic_DNA"/>
</dbReference>
<protein>
    <submittedName>
        <fullName evidence="2">Sodium-dependent excitatory amino acid transporter glt-6, putative</fullName>
    </submittedName>
</protein>
<evidence type="ECO:0000256" key="1">
    <source>
        <dbReference type="SAM" id="MobiDB-lite"/>
    </source>
</evidence>
<gene>
    <name evidence="2" type="ORF">BcabD6B2_07460</name>
</gene>
<dbReference type="RefSeq" id="XP_067713382.1">
    <property type="nucleotide sequence ID" value="XM_067857281.1"/>
</dbReference>
<proteinExistence type="predicted"/>
<evidence type="ECO:0000313" key="3">
    <source>
        <dbReference type="Proteomes" id="UP001497744"/>
    </source>
</evidence>
<comment type="caution">
    <text evidence="2">The sequence shown here is derived from an EMBL/GenBank/DDBJ whole genome shotgun (WGS) entry which is preliminary data.</text>
</comment>
<sequence>MSIRARLEHVDARGKGWSGMYAGEQRGTVTADIPDKGRARFPGDKVVDVLEVLRAATAMFGHAAEVRAVTVLEPGGEPREDCGGVFSTRGLTGPPVLKYFSSTRRRSQNSPIVVLRVGLTLMTNDSSSMRAPRGRRTAPARSRRPRRSSWFWKGLGRGQRNVRQGLVVLRAQDVVQQQGVEVVGARVGHRQLVGLLGGLGAAPLGSQAAELVDGGLVLPAELAVQVGLGVHMAALDAVELLLSGGRRCGDCGHW</sequence>
<feature type="compositionally biased region" description="Basic residues" evidence="1">
    <location>
        <begin position="132"/>
        <end position="145"/>
    </location>
</feature>
<keyword evidence="3" id="KW-1185">Reference proteome</keyword>
<accession>A0AAV4LNB0</accession>
<name>A0AAV4LNB0_BABCB</name>
<feature type="region of interest" description="Disordered" evidence="1">
    <location>
        <begin position="125"/>
        <end position="145"/>
    </location>
</feature>
<dbReference type="GeneID" id="94192794"/>